<evidence type="ECO:0000259" key="3">
    <source>
        <dbReference type="Pfam" id="PF01926"/>
    </source>
</evidence>
<reference evidence="4 5" key="1">
    <citation type="journal article" date="2020" name="ISME J.">
        <title>Uncovering the hidden diversity of litter-decomposition mechanisms in mushroom-forming fungi.</title>
        <authorList>
            <person name="Floudas D."/>
            <person name="Bentzer J."/>
            <person name="Ahren D."/>
            <person name="Johansson T."/>
            <person name="Persson P."/>
            <person name="Tunlid A."/>
        </authorList>
    </citation>
    <scope>NUCLEOTIDE SEQUENCE [LARGE SCALE GENOMIC DNA]</scope>
    <source>
        <strain evidence="4 5">CBS 175.51</strain>
    </source>
</reference>
<dbReference type="GO" id="GO:0030488">
    <property type="term" value="P:tRNA methylation"/>
    <property type="evidence" value="ECO:0007669"/>
    <property type="project" value="TreeGrafter"/>
</dbReference>
<dbReference type="InterPro" id="IPR027417">
    <property type="entry name" value="P-loop_NTPase"/>
</dbReference>
<gene>
    <name evidence="4" type="ORF">D9611_000940</name>
</gene>
<accession>A0A8H5BQC8</accession>
<proteinExistence type="predicted"/>
<feature type="domain" description="G" evidence="3">
    <location>
        <begin position="11"/>
        <end position="77"/>
    </location>
</feature>
<dbReference type="Gene3D" id="3.40.50.300">
    <property type="entry name" value="P-loop containing nucleotide triphosphate hydrolases"/>
    <property type="match status" value="1"/>
</dbReference>
<dbReference type="InterPro" id="IPR006073">
    <property type="entry name" value="GTP-bd"/>
</dbReference>
<dbReference type="GO" id="GO:0005737">
    <property type="term" value="C:cytoplasm"/>
    <property type="evidence" value="ECO:0007669"/>
    <property type="project" value="TreeGrafter"/>
</dbReference>
<feature type="region of interest" description="Disordered" evidence="2">
    <location>
        <begin position="498"/>
        <end position="579"/>
    </location>
</feature>
<evidence type="ECO:0000313" key="5">
    <source>
        <dbReference type="Proteomes" id="UP000541558"/>
    </source>
</evidence>
<evidence type="ECO:0000256" key="2">
    <source>
        <dbReference type="SAM" id="MobiDB-lite"/>
    </source>
</evidence>
<comment type="caution">
    <text evidence="4">The sequence shown here is derived from an EMBL/GenBank/DDBJ whole genome shotgun (WGS) entry which is preliminary data.</text>
</comment>
<dbReference type="GO" id="GO:0005525">
    <property type="term" value="F:GTP binding"/>
    <property type="evidence" value="ECO:0007669"/>
    <property type="project" value="InterPro"/>
</dbReference>
<dbReference type="SUPFAM" id="SSF52540">
    <property type="entry name" value="P-loop containing nucleoside triphosphate hydrolases"/>
    <property type="match status" value="1"/>
</dbReference>
<organism evidence="4 5">
    <name type="scientific">Ephemerocybe angulata</name>
    <dbReference type="NCBI Taxonomy" id="980116"/>
    <lineage>
        <taxon>Eukaryota</taxon>
        <taxon>Fungi</taxon>
        <taxon>Dikarya</taxon>
        <taxon>Basidiomycota</taxon>
        <taxon>Agaricomycotina</taxon>
        <taxon>Agaricomycetes</taxon>
        <taxon>Agaricomycetidae</taxon>
        <taxon>Agaricales</taxon>
        <taxon>Agaricineae</taxon>
        <taxon>Psathyrellaceae</taxon>
        <taxon>Ephemerocybe</taxon>
    </lineage>
</organism>
<dbReference type="EMBL" id="JAACJK010000163">
    <property type="protein sequence ID" value="KAF5326407.1"/>
    <property type="molecule type" value="Genomic_DNA"/>
</dbReference>
<dbReference type="AlphaFoldDB" id="A0A8H5BQC8"/>
<feature type="coiled-coil region" evidence="1">
    <location>
        <begin position="264"/>
        <end position="309"/>
    </location>
</feature>
<name>A0A8H5BQC8_9AGAR</name>
<dbReference type="GO" id="GO:0002098">
    <property type="term" value="P:tRNA wobble uridine modification"/>
    <property type="evidence" value="ECO:0007669"/>
    <property type="project" value="TreeGrafter"/>
</dbReference>
<dbReference type="Proteomes" id="UP000541558">
    <property type="component" value="Unassembled WGS sequence"/>
</dbReference>
<protein>
    <recommendedName>
        <fullName evidence="3">G domain-containing protein</fullName>
    </recommendedName>
</protein>
<dbReference type="OrthoDB" id="8954335at2759"/>
<feature type="coiled-coil region" evidence="1">
    <location>
        <begin position="421"/>
        <end position="448"/>
    </location>
</feature>
<feature type="compositionally biased region" description="Polar residues" evidence="2">
    <location>
        <begin position="519"/>
        <end position="538"/>
    </location>
</feature>
<dbReference type="Pfam" id="PF01926">
    <property type="entry name" value="MMR_HSR1"/>
    <property type="match status" value="1"/>
</dbReference>
<dbReference type="PANTHER" id="PTHR42714">
    <property type="entry name" value="TRNA MODIFICATION GTPASE GTPBP3"/>
    <property type="match status" value="1"/>
</dbReference>
<dbReference type="PANTHER" id="PTHR42714:SF2">
    <property type="entry name" value="TRNA MODIFICATION GTPASE GTPBP3, MITOCHONDRIAL"/>
    <property type="match status" value="1"/>
</dbReference>
<dbReference type="CDD" id="cd00882">
    <property type="entry name" value="Ras_like_GTPase"/>
    <property type="match status" value="1"/>
</dbReference>
<keyword evidence="1" id="KW-0175">Coiled coil</keyword>
<keyword evidence="5" id="KW-1185">Reference proteome</keyword>
<evidence type="ECO:0000256" key="1">
    <source>
        <dbReference type="SAM" id="Coils"/>
    </source>
</evidence>
<sequence length="649" mass="72984">MGSQQDEGLLVAIMGDTGAGKSSFINKLLGRTAAPVSDGMYSCTRGVDGYTCGGFPNGRSVTLVDTPGFNDCAEHDKKSDAEILEMVADFLKEQSVSYRIESRIGAQLIEDDRYEQNRKLSGVVLLHAINGEGPATSKNMRRFRAICGNDQLSNVVVATTRWDEACETEEGFAYAVEYEQLLMDSDGLLKDLNDANVPFYRTGHFDEEVPQPEGDQYRSPRAIVESLLHLEPVFLKIQEEMAEGKTVQETDAGLLLQQEFAELKHDLNERMDLIQTTMESLQNASELGKAEWEEKNAALQERVKEWKRLQREFTSQWKTWEDSQKSMIATELELLKANQAQEIEDVRSALQEAQNNSRKEGQSLTLLNAELKTALDLSRKERSDLSIECQALRVREQQLADQLNEARVSLTQRTLDLHADKVKLLEDLNEARSALTQARAEMDILRKDPGIVDVMALRAQLEDVMKDRDHAKALRLESDLELERVRAALRESRAELERKEAQVKAQADQLATHRPQGPSPSKRQVSTKPVNRPNTNGYTPGLDSLTRPYSRNSSEVRRRAATPTTSISPPPPYSGNPTEELANARRRVTTLRVDLSPEFVNEDTPVSEADHEFVNLINERIPQLEKLIRDQRGTVLRSGTPRASVWPGF</sequence>
<evidence type="ECO:0000313" key="4">
    <source>
        <dbReference type="EMBL" id="KAF5326407.1"/>
    </source>
</evidence>